<evidence type="ECO:0000313" key="1">
    <source>
        <dbReference type="Proteomes" id="UP000695000"/>
    </source>
</evidence>
<dbReference type="Proteomes" id="UP000695000">
    <property type="component" value="Unplaced"/>
</dbReference>
<dbReference type="GeneID" id="108558566"/>
<dbReference type="RefSeq" id="XP_017771021.1">
    <property type="nucleotide sequence ID" value="XM_017915532.1"/>
</dbReference>
<evidence type="ECO:0000313" key="2">
    <source>
        <dbReference type="RefSeq" id="XP_017771021.1"/>
    </source>
</evidence>
<protein>
    <submittedName>
        <fullName evidence="2">Uncharacterized protein LOC108558566</fullName>
    </submittedName>
</protein>
<keyword evidence="1" id="KW-1185">Reference proteome</keyword>
<proteinExistence type="predicted"/>
<sequence length="332" mass="39723">MSIINLTYSALMAAKEISETCRRLEQIGGIQLAQYFDEVYVHAKNLVEILKWKDLKFEIKRIKRLQHSSTCTARKFEIKTLYLKADIQEFYNILGRISKHLYKKFRAVKKSREPMTPLERNELVIRFCANTQDLFEVWEELYQRLTDLEETIHTDVIGEDPFKQIHEFFVHSRNAEIQEPPISTYAEARECLLIIRKNNRKLNLILRETDFELSDLELERFKFIKDALETRFADENILTKAYRKFKTFEKLSTKFSQKCKSFRLENVKKCVELDEKIKTFLSSGNIFLPDLLKEMTHFFAKVFHEYKLHTSEFNQLKMGLKEHWDLYTSTQR</sequence>
<organism evidence="1 2">
    <name type="scientific">Nicrophorus vespilloides</name>
    <name type="common">Boreal carrion beetle</name>
    <dbReference type="NCBI Taxonomy" id="110193"/>
    <lineage>
        <taxon>Eukaryota</taxon>
        <taxon>Metazoa</taxon>
        <taxon>Ecdysozoa</taxon>
        <taxon>Arthropoda</taxon>
        <taxon>Hexapoda</taxon>
        <taxon>Insecta</taxon>
        <taxon>Pterygota</taxon>
        <taxon>Neoptera</taxon>
        <taxon>Endopterygota</taxon>
        <taxon>Coleoptera</taxon>
        <taxon>Polyphaga</taxon>
        <taxon>Staphyliniformia</taxon>
        <taxon>Silphidae</taxon>
        <taxon>Nicrophorinae</taxon>
        <taxon>Nicrophorus</taxon>
    </lineage>
</organism>
<accession>A0ABM1M8X1</accession>
<name>A0ABM1M8X1_NICVS</name>
<reference evidence="2" key="1">
    <citation type="submission" date="2025-08" db="UniProtKB">
        <authorList>
            <consortium name="RefSeq"/>
        </authorList>
    </citation>
    <scope>IDENTIFICATION</scope>
    <source>
        <tissue evidence="2">Whole Larva</tissue>
    </source>
</reference>
<gene>
    <name evidence="2" type="primary">LOC108558566</name>
</gene>